<evidence type="ECO:0000256" key="3">
    <source>
        <dbReference type="ARBA" id="ARBA00023128"/>
    </source>
</evidence>
<organism evidence="5 6">
    <name type="scientific">Aleadryas rufinucha</name>
    <name type="common">rufous-naped whistler</name>
    <dbReference type="NCBI Taxonomy" id="461220"/>
    <lineage>
        <taxon>Eukaryota</taxon>
        <taxon>Metazoa</taxon>
        <taxon>Chordata</taxon>
        <taxon>Craniata</taxon>
        <taxon>Vertebrata</taxon>
        <taxon>Euteleostomi</taxon>
        <taxon>Archelosauria</taxon>
        <taxon>Archosauria</taxon>
        <taxon>Dinosauria</taxon>
        <taxon>Saurischia</taxon>
        <taxon>Theropoda</taxon>
        <taxon>Coelurosauria</taxon>
        <taxon>Aves</taxon>
        <taxon>Neognathae</taxon>
        <taxon>Neoaves</taxon>
        <taxon>Telluraves</taxon>
        <taxon>Australaves</taxon>
        <taxon>Passeriformes</taxon>
        <taxon>Corvoidea</taxon>
        <taxon>Pachycephalidae</taxon>
        <taxon>Aleadryas</taxon>
    </lineage>
</organism>
<proteinExistence type="predicted"/>
<dbReference type="AlphaFoldDB" id="A0A7K8I9G6"/>
<evidence type="ECO:0000256" key="4">
    <source>
        <dbReference type="ARBA" id="ARBA00023136"/>
    </source>
</evidence>
<dbReference type="InterPro" id="IPR036869">
    <property type="entry name" value="J_dom_sf"/>
</dbReference>
<protein>
    <submittedName>
        <fullName evidence="5">DJC15 protein</fullName>
    </submittedName>
</protein>
<dbReference type="SUPFAM" id="SSF46565">
    <property type="entry name" value="Chaperone J-domain"/>
    <property type="match status" value="1"/>
</dbReference>
<feature type="non-terminal residue" evidence="5">
    <location>
        <position position="1"/>
    </location>
</feature>
<keyword evidence="2" id="KW-0999">Mitochondrion inner membrane</keyword>
<evidence type="ECO:0000313" key="5">
    <source>
        <dbReference type="EMBL" id="NXC64653.1"/>
    </source>
</evidence>
<reference evidence="5 6" key="1">
    <citation type="submission" date="2019-09" db="EMBL/GenBank/DDBJ databases">
        <title>Bird 10,000 Genomes (B10K) Project - Family phase.</title>
        <authorList>
            <person name="Zhang G."/>
        </authorList>
    </citation>
    <scope>NUCLEOTIDE SEQUENCE [LARGE SCALE GENOMIC DNA]</scope>
    <source>
        <strain evidence="5">B10K-DU-029-36</strain>
        <tissue evidence="5">Muscle</tissue>
    </source>
</reference>
<evidence type="ECO:0000313" key="6">
    <source>
        <dbReference type="Proteomes" id="UP000557196"/>
    </source>
</evidence>
<comment type="caution">
    <text evidence="5">The sequence shown here is derived from an EMBL/GenBank/DDBJ whole genome shotgun (WGS) entry which is preliminary data.</text>
</comment>
<dbReference type="PANTHER" id="PTHR12763">
    <property type="match status" value="1"/>
</dbReference>
<dbReference type="GO" id="GO:0001671">
    <property type="term" value="F:ATPase activator activity"/>
    <property type="evidence" value="ECO:0007669"/>
    <property type="project" value="TreeGrafter"/>
</dbReference>
<gene>
    <name evidence="5" type="primary">Dnajc15_1</name>
    <name evidence="5" type="ORF">ALERUF_R08536</name>
</gene>
<feature type="non-terminal residue" evidence="5">
    <location>
        <position position="96"/>
    </location>
</feature>
<dbReference type="GO" id="GO:0001405">
    <property type="term" value="C:PAM complex, Tim23 associated import motor"/>
    <property type="evidence" value="ECO:0007669"/>
    <property type="project" value="TreeGrafter"/>
</dbReference>
<comment type="subcellular location">
    <subcellularLocation>
        <location evidence="1">Mitochondrion inner membrane</location>
        <topology evidence="1">Single-pass membrane protein</topology>
    </subcellularLocation>
</comment>
<evidence type="ECO:0000256" key="1">
    <source>
        <dbReference type="ARBA" id="ARBA00004434"/>
    </source>
</evidence>
<dbReference type="Gene3D" id="1.10.287.110">
    <property type="entry name" value="DnaJ domain"/>
    <property type="match status" value="1"/>
</dbReference>
<dbReference type="Proteomes" id="UP000557196">
    <property type="component" value="Unassembled WGS sequence"/>
</dbReference>
<dbReference type="PANTHER" id="PTHR12763:SF7">
    <property type="entry name" value="DNAJ HOMOLOG SUBFAMILY C MEMBER 15"/>
    <property type="match status" value="1"/>
</dbReference>
<keyword evidence="6" id="KW-1185">Reference proteome</keyword>
<evidence type="ECO:0000256" key="2">
    <source>
        <dbReference type="ARBA" id="ARBA00022792"/>
    </source>
</evidence>
<keyword evidence="3" id="KW-0496">Mitochondrion</keyword>
<accession>A0A7K8I9G6</accession>
<dbReference type="FunFam" id="1.10.287.110:FF:000001">
    <property type="entry name" value="Import inner membrane translocase subunit tim14"/>
    <property type="match status" value="1"/>
</dbReference>
<keyword evidence="4" id="KW-0472">Membrane</keyword>
<sequence length="96" mass="10509">RYAFHIWKPLEQAITETAKGISTSSLLSNYKAGFEQKMSRQAVRLILGVSPSAGKSKVNPNVLKIMLLNHRDNGGSPYLAPKINEAKALLESSAKK</sequence>
<name>A0A7K8I9G6_9CORV</name>
<dbReference type="EMBL" id="VZTH01019436">
    <property type="protein sequence ID" value="NXC64653.1"/>
    <property type="molecule type" value="Genomic_DNA"/>
</dbReference>
<dbReference type="GO" id="GO:0030150">
    <property type="term" value="P:protein import into mitochondrial matrix"/>
    <property type="evidence" value="ECO:0007669"/>
    <property type="project" value="TreeGrafter"/>
</dbReference>